<dbReference type="eggNOG" id="COG0616">
    <property type="taxonomic scope" value="Bacteria"/>
</dbReference>
<dbReference type="PIRSF" id="PIRSF001217">
    <property type="entry name" value="Protease_4_SppA"/>
    <property type="match status" value="1"/>
</dbReference>
<feature type="active site" description="Proton donor/acceptor" evidence="7">
    <location>
        <position position="206"/>
    </location>
</feature>
<dbReference type="CDD" id="cd07023">
    <property type="entry name" value="S49_Sppa_N_C"/>
    <property type="match status" value="1"/>
</dbReference>
<evidence type="ECO:0000256" key="2">
    <source>
        <dbReference type="ARBA" id="ARBA00008683"/>
    </source>
</evidence>
<dbReference type="Proteomes" id="UP000000249">
    <property type="component" value="Chromosome 1"/>
</dbReference>
<protein>
    <submittedName>
        <fullName evidence="10">Protease IV</fullName>
    </submittedName>
</protein>
<dbReference type="PANTHER" id="PTHR33209">
    <property type="entry name" value="PROTEASE 4"/>
    <property type="match status" value="1"/>
</dbReference>
<dbReference type="CDD" id="cd07018">
    <property type="entry name" value="S49_SppA_67K_type"/>
    <property type="match status" value="1"/>
</dbReference>
<evidence type="ECO:0000256" key="6">
    <source>
        <dbReference type="ARBA" id="ARBA00023136"/>
    </source>
</evidence>
<organism evidence="10 11">
    <name type="scientific">Vibrio cholerae serotype O1 (strain ATCC 39541 / Classical Ogawa 395 / O395)</name>
    <dbReference type="NCBI Taxonomy" id="345073"/>
    <lineage>
        <taxon>Bacteria</taxon>
        <taxon>Pseudomonadati</taxon>
        <taxon>Pseudomonadota</taxon>
        <taxon>Gammaproteobacteria</taxon>
        <taxon>Vibrionales</taxon>
        <taxon>Vibrionaceae</taxon>
        <taxon>Vibrio</taxon>
    </lineage>
</organism>
<dbReference type="PANTHER" id="PTHR33209:SF1">
    <property type="entry name" value="PEPTIDASE S49 DOMAIN-CONTAINING PROTEIN"/>
    <property type="match status" value="1"/>
</dbReference>
<dbReference type="KEGG" id="vco:VC0395_A1579"/>
<dbReference type="InterPro" id="IPR029045">
    <property type="entry name" value="ClpP/crotonase-like_dom_sf"/>
</dbReference>
<evidence type="ECO:0000256" key="1">
    <source>
        <dbReference type="ARBA" id="ARBA00004370"/>
    </source>
</evidence>
<dbReference type="InterPro" id="IPR004635">
    <property type="entry name" value="Pept_S49_SppA"/>
</dbReference>
<evidence type="ECO:0000259" key="9">
    <source>
        <dbReference type="Pfam" id="PF01343"/>
    </source>
</evidence>
<name>A0A0H3AH00_VIBC3</name>
<feature type="domain" description="Peptidase S49" evidence="9">
    <location>
        <begin position="138"/>
        <end position="294"/>
    </location>
</feature>
<evidence type="ECO:0000256" key="7">
    <source>
        <dbReference type="PIRSR" id="PIRSR001217-1"/>
    </source>
</evidence>
<proteinExistence type="inferred from homology"/>
<dbReference type="PATRIC" id="fig|345073.21.peg.2036"/>
<accession>A0A0H3AH00</accession>
<evidence type="ECO:0000256" key="3">
    <source>
        <dbReference type="ARBA" id="ARBA00022670"/>
    </source>
</evidence>
<evidence type="ECO:0000256" key="4">
    <source>
        <dbReference type="ARBA" id="ARBA00022801"/>
    </source>
</evidence>
<reference evidence="10 11" key="1">
    <citation type="submission" date="2007-03" db="EMBL/GenBank/DDBJ databases">
        <authorList>
            <person name="Heidelberg J."/>
        </authorList>
    </citation>
    <scope>NUCLEOTIDE SEQUENCE [LARGE SCALE GENOMIC DNA]</scope>
    <source>
        <strain evidence="11">ATCC 39541 / Classical Ogawa 395 / O395</strain>
    </source>
</reference>
<evidence type="ECO:0000256" key="5">
    <source>
        <dbReference type="ARBA" id="ARBA00022825"/>
    </source>
</evidence>
<dbReference type="EMBL" id="CP000627">
    <property type="protein sequence ID" value="ABQ19678.1"/>
    <property type="molecule type" value="Genomic_DNA"/>
</dbReference>
<evidence type="ECO:0000313" key="11">
    <source>
        <dbReference type="Proteomes" id="UP000000249"/>
    </source>
</evidence>
<dbReference type="AlphaFoldDB" id="A0A0H3AH00"/>
<dbReference type="InterPro" id="IPR047217">
    <property type="entry name" value="S49_SppA_67K_type_N"/>
</dbReference>
<dbReference type="InterPro" id="IPR047272">
    <property type="entry name" value="S49_SppA_C"/>
</dbReference>
<dbReference type="InterPro" id="IPR002142">
    <property type="entry name" value="Peptidase_S49"/>
</dbReference>
<feature type="transmembrane region" description="Helical" evidence="8">
    <location>
        <begin position="21"/>
        <end position="42"/>
    </location>
</feature>
<dbReference type="NCBIfam" id="TIGR00706">
    <property type="entry name" value="SppA_dom"/>
    <property type="match status" value="1"/>
</dbReference>
<dbReference type="SMR" id="A0A0H3AH00"/>
<gene>
    <name evidence="10" type="primary">sppA</name>
    <name evidence="10" type="ordered locus">VC0395_A1579</name>
</gene>
<keyword evidence="5" id="KW-0720">Serine protease</keyword>
<dbReference type="Pfam" id="PF01343">
    <property type="entry name" value="Peptidase_S49"/>
    <property type="match status" value="2"/>
</dbReference>
<dbReference type="RefSeq" id="WP_000838328.1">
    <property type="nucleotide sequence ID" value="NC_009457.1"/>
</dbReference>
<feature type="domain" description="Peptidase S49" evidence="9">
    <location>
        <begin position="391"/>
        <end position="541"/>
    </location>
</feature>
<evidence type="ECO:0000256" key="8">
    <source>
        <dbReference type="SAM" id="Phobius"/>
    </source>
</evidence>
<dbReference type="NCBIfam" id="TIGR00705">
    <property type="entry name" value="SppA_67K"/>
    <property type="match status" value="1"/>
</dbReference>
<dbReference type="OrthoDB" id="9764363at2"/>
<comment type="similarity">
    <text evidence="2">Belongs to the peptidase S49 family.</text>
</comment>
<dbReference type="KEGG" id="vcr:VC395_2109"/>
<dbReference type="InterPro" id="IPR004634">
    <property type="entry name" value="Pept_S49_pIV"/>
</dbReference>
<dbReference type="GO" id="GO:0008236">
    <property type="term" value="F:serine-type peptidase activity"/>
    <property type="evidence" value="ECO:0007669"/>
    <property type="project" value="UniProtKB-KW"/>
</dbReference>
<keyword evidence="6 8" id="KW-0472">Membrane</keyword>
<dbReference type="GO" id="GO:0016020">
    <property type="term" value="C:membrane"/>
    <property type="evidence" value="ECO:0007669"/>
    <property type="project" value="UniProtKB-SubCell"/>
</dbReference>
<keyword evidence="8" id="KW-1133">Transmembrane helix</keyword>
<keyword evidence="4" id="KW-0378">Hydrolase</keyword>
<dbReference type="Gene3D" id="6.20.330.10">
    <property type="match status" value="1"/>
</dbReference>
<dbReference type="Gene3D" id="3.90.226.10">
    <property type="entry name" value="2-enoyl-CoA Hydratase, Chain A, domain 1"/>
    <property type="match status" value="3"/>
</dbReference>
<sequence>MKSLFRFVGLILKGIWKAITFIRLALTNLIFLLSIGIIYFIYVHADAPLPTMDKSSALVLNLSGPIVEQSTHINPMDSFTGSVFGEELPRENVLFDIVETLRHAKNDNNVTGLVLALGDMPETNLTKLRYIAKAINEFKASGKPVFAVGDFYNQSQYYLASYADKIYLAPDGAVLLKGYSAYSMYYKTLLEKLDVTTHVFRVGTYKSAIEPFVRDDMSDAARESASRWLTQLWSAYVDDVAANRQIEIKTLTPSMEQFVAQLKEVNGDLAALSKKVGLVDELATRQQVRQTLAETFGSDGKDSYNAIGYYEYKTTIKPTTLTDANDIAVVVASGAIMDGSQPRGTVGGDTVAGLLREARNDSNVKAVVLRVDSPGGSAFASEVIRNEIEALKAAGKPVVVSMSSLAASGGYWISMSADKIVAQPTTLTGSIGIFSVITTFEKGLNNLGIYTDGVGTTPFSGQGLTTGLTQGAKDAIQLGIEHGYQRFISLVAEKRGLTLKAVDELAQGRVWTAQDAQTLGLVDQLGDFDDAVHLAADLAQLDQYNLYWVEEPLTPAQQFLQDLLGQVRVSLGLDVSTLLPKSLQPLAVEWQQQTSLLNQLNDPKGQYAFCLPCQVE</sequence>
<keyword evidence="8" id="KW-0812">Transmembrane</keyword>
<feature type="active site" description="Nucleophile" evidence="7">
    <location>
        <position position="408"/>
    </location>
</feature>
<evidence type="ECO:0000313" key="10">
    <source>
        <dbReference type="EMBL" id="ABQ19678.1"/>
    </source>
</evidence>
<dbReference type="SUPFAM" id="SSF52096">
    <property type="entry name" value="ClpP/crotonase"/>
    <property type="match status" value="2"/>
</dbReference>
<comment type="subcellular location">
    <subcellularLocation>
        <location evidence="1">Membrane</location>
    </subcellularLocation>
</comment>
<keyword evidence="3 10" id="KW-0645">Protease</keyword>
<dbReference type="GO" id="GO:0006465">
    <property type="term" value="P:signal peptide processing"/>
    <property type="evidence" value="ECO:0007669"/>
    <property type="project" value="InterPro"/>
</dbReference>